<accession>A0A4S4BS25</accession>
<keyword evidence="2" id="KW-1185">Reference proteome</keyword>
<reference evidence="1 2" key="1">
    <citation type="submission" date="2019-04" db="EMBL/GenBank/DDBJ databases">
        <title>Cohnella sp. nov. isolated from preserved vegetables.</title>
        <authorList>
            <person name="Lin S.-Y."/>
            <person name="Hung M.-H."/>
            <person name="Young C.-C."/>
        </authorList>
    </citation>
    <scope>NUCLEOTIDE SEQUENCE [LARGE SCALE GENOMIC DNA]</scope>
    <source>
        <strain evidence="1 2">CC-MHH1044</strain>
    </source>
</reference>
<proteinExistence type="predicted"/>
<dbReference type="EMBL" id="SSOB01000018">
    <property type="protein sequence ID" value="THF77821.1"/>
    <property type="molecule type" value="Genomic_DNA"/>
</dbReference>
<dbReference type="AlphaFoldDB" id="A0A4S4BS25"/>
<dbReference type="RefSeq" id="WP_136370795.1">
    <property type="nucleotide sequence ID" value="NZ_SSOB01000018.1"/>
</dbReference>
<dbReference type="Proteomes" id="UP000310636">
    <property type="component" value="Unassembled WGS sequence"/>
</dbReference>
<evidence type="ECO:0000313" key="1">
    <source>
        <dbReference type="EMBL" id="THF77821.1"/>
    </source>
</evidence>
<gene>
    <name evidence="1" type="ORF">E6C55_15915</name>
</gene>
<protein>
    <submittedName>
        <fullName evidence="1">Uncharacterized protein</fullName>
    </submittedName>
</protein>
<organism evidence="1 2">
    <name type="scientific">Cohnella fermenti</name>
    <dbReference type="NCBI Taxonomy" id="2565925"/>
    <lineage>
        <taxon>Bacteria</taxon>
        <taxon>Bacillati</taxon>
        <taxon>Bacillota</taxon>
        <taxon>Bacilli</taxon>
        <taxon>Bacillales</taxon>
        <taxon>Paenibacillaceae</taxon>
        <taxon>Cohnella</taxon>
    </lineage>
</organism>
<comment type="caution">
    <text evidence="1">The sequence shown here is derived from an EMBL/GenBank/DDBJ whole genome shotgun (WGS) entry which is preliminary data.</text>
</comment>
<dbReference type="OrthoDB" id="1936598at2"/>
<name>A0A4S4BS25_9BACL</name>
<evidence type="ECO:0000313" key="2">
    <source>
        <dbReference type="Proteomes" id="UP000310636"/>
    </source>
</evidence>
<sequence length="175" mass="20627">MGQYLQLGICYQMLIQKREIAGGPIEQVNREVGKFVDLNLFNVEETDEHISFSIKEKLIEEQLYKFLEEQFALYEGGYQEEFSTVLSEISKRQSFDRIVELAKEKRHYFFQQSDVYDYIKITPWRPVRMKTSLLAILIEGKLAMESYNSYLRYMEKLVRSSSKQTIAGAFRACID</sequence>